<reference evidence="2" key="2">
    <citation type="submission" date="2015-06" db="UniProtKB">
        <authorList>
            <consortium name="EnsemblProtists"/>
        </authorList>
    </citation>
    <scope>IDENTIFICATION</scope>
    <source>
        <strain evidence="2">Emoy2</strain>
    </source>
</reference>
<protein>
    <recommendedName>
        <fullName evidence="4">RxLR effector candidate protein</fullName>
    </recommendedName>
</protein>
<name>M4B792_HYAAE</name>
<organism evidence="2 3">
    <name type="scientific">Hyaloperonospora arabidopsidis (strain Emoy2)</name>
    <name type="common">Downy mildew agent</name>
    <name type="synonym">Peronospora arabidopsidis</name>
    <dbReference type="NCBI Taxonomy" id="559515"/>
    <lineage>
        <taxon>Eukaryota</taxon>
        <taxon>Sar</taxon>
        <taxon>Stramenopiles</taxon>
        <taxon>Oomycota</taxon>
        <taxon>Peronosporomycetes</taxon>
        <taxon>Peronosporales</taxon>
        <taxon>Peronosporaceae</taxon>
        <taxon>Hyaloperonospora</taxon>
    </lineage>
</organism>
<dbReference type="AlphaFoldDB" id="M4B792"/>
<evidence type="ECO:0008006" key="4">
    <source>
        <dbReference type="Google" id="ProtNLM"/>
    </source>
</evidence>
<feature type="signal peptide" evidence="1">
    <location>
        <begin position="1"/>
        <end position="15"/>
    </location>
</feature>
<dbReference type="EMBL" id="JH597778">
    <property type="status" value="NOT_ANNOTATED_CDS"/>
    <property type="molecule type" value="Genomic_DNA"/>
</dbReference>
<reference evidence="3" key="1">
    <citation type="journal article" date="2010" name="Science">
        <title>Signatures of adaptation to obligate biotrophy in the Hyaloperonospora arabidopsidis genome.</title>
        <authorList>
            <person name="Baxter L."/>
            <person name="Tripathy S."/>
            <person name="Ishaque N."/>
            <person name="Boot N."/>
            <person name="Cabral A."/>
            <person name="Kemen E."/>
            <person name="Thines M."/>
            <person name="Ah-Fong A."/>
            <person name="Anderson R."/>
            <person name="Badejoko W."/>
            <person name="Bittner-Eddy P."/>
            <person name="Boore J.L."/>
            <person name="Chibucos M.C."/>
            <person name="Coates M."/>
            <person name="Dehal P."/>
            <person name="Delehaunty K."/>
            <person name="Dong S."/>
            <person name="Downton P."/>
            <person name="Dumas B."/>
            <person name="Fabro G."/>
            <person name="Fronick C."/>
            <person name="Fuerstenberg S.I."/>
            <person name="Fulton L."/>
            <person name="Gaulin E."/>
            <person name="Govers F."/>
            <person name="Hughes L."/>
            <person name="Humphray S."/>
            <person name="Jiang R.H."/>
            <person name="Judelson H."/>
            <person name="Kamoun S."/>
            <person name="Kyung K."/>
            <person name="Meijer H."/>
            <person name="Minx P."/>
            <person name="Morris P."/>
            <person name="Nelson J."/>
            <person name="Phuntumart V."/>
            <person name="Qutob D."/>
            <person name="Rehmany A."/>
            <person name="Rougon-Cardoso A."/>
            <person name="Ryden P."/>
            <person name="Torto-Alalibo T."/>
            <person name="Studholme D."/>
            <person name="Wang Y."/>
            <person name="Win J."/>
            <person name="Wood J."/>
            <person name="Clifton S.W."/>
            <person name="Rogers J."/>
            <person name="Van den Ackerveken G."/>
            <person name="Jones J.D."/>
            <person name="McDowell J.M."/>
            <person name="Beynon J."/>
            <person name="Tyler B.M."/>
        </authorList>
    </citation>
    <scope>NUCLEOTIDE SEQUENCE [LARGE SCALE GENOMIC DNA]</scope>
    <source>
        <strain evidence="3">Emoy2</strain>
    </source>
</reference>
<keyword evidence="3" id="KW-1185">Reference proteome</keyword>
<keyword evidence="1" id="KW-0732">Signal</keyword>
<accession>M4B792</accession>
<sequence>MVLTNQCVLLSCVAASTAPAYNNRANWTRKRRDSRYRSRSNEATCPTDSLKAISARIYAASRSCRSAF</sequence>
<dbReference type="VEuPathDB" id="FungiDB:HpaG802144"/>
<evidence type="ECO:0000256" key="1">
    <source>
        <dbReference type="SAM" id="SignalP"/>
    </source>
</evidence>
<proteinExistence type="predicted"/>
<evidence type="ECO:0000313" key="3">
    <source>
        <dbReference type="Proteomes" id="UP000011713"/>
    </source>
</evidence>
<dbReference type="InParanoid" id="M4B792"/>
<evidence type="ECO:0000313" key="2">
    <source>
        <dbReference type="EnsemblProtists" id="HpaP802144"/>
    </source>
</evidence>
<dbReference type="EnsemblProtists" id="HpaT802144">
    <property type="protein sequence ID" value="HpaP802144"/>
    <property type="gene ID" value="HpaG802144"/>
</dbReference>
<dbReference type="Proteomes" id="UP000011713">
    <property type="component" value="Unassembled WGS sequence"/>
</dbReference>
<dbReference type="HOGENOM" id="CLU_2799397_0_0_1"/>
<feature type="chain" id="PRO_5012497564" description="RxLR effector candidate protein" evidence="1">
    <location>
        <begin position="16"/>
        <end position="68"/>
    </location>
</feature>